<comment type="caution">
    <text evidence="3">The sequence shown here is derived from an EMBL/GenBank/DDBJ whole genome shotgun (WGS) entry which is preliminary data.</text>
</comment>
<evidence type="ECO:0000256" key="2">
    <source>
        <dbReference type="SAM" id="Phobius"/>
    </source>
</evidence>
<sequence length="166" mass="18148">MTKPRNAHDRHNLQKSSAPVHSAGEANRDARRRSHGTFLDRINLPAMSGEEALRRYDGRLRQYAGHGDNQDSGQQDAVQEPELTASDSTLNVQDHQGYSKQGRDNYATYGQDRKTPTGRAASSRADLSALAEWPLLTRIIGLVGTLGMLVALIVLGLFVAGWVNGL</sequence>
<keyword evidence="2" id="KW-1133">Transmembrane helix</keyword>
<dbReference type="RefSeq" id="WP_114089301.1">
    <property type="nucleotide sequence ID" value="NZ_JPWH01000013.1"/>
</dbReference>
<feature type="region of interest" description="Disordered" evidence="1">
    <location>
        <begin position="1"/>
        <end position="37"/>
    </location>
</feature>
<feature type="region of interest" description="Disordered" evidence="1">
    <location>
        <begin position="59"/>
        <end position="120"/>
    </location>
</feature>
<reference evidence="3 4" key="1">
    <citation type="submission" date="2014-07" db="EMBL/GenBank/DDBJ databases">
        <title>Draft genome sequence of Thalassospira profundimaris S25-3-2.</title>
        <authorList>
            <person name="Lai Q."/>
            <person name="Shao Z."/>
        </authorList>
    </citation>
    <scope>NUCLEOTIDE SEQUENCE [LARGE SCALE GENOMIC DNA]</scope>
    <source>
        <strain evidence="3 4">S25-3-2</strain>
    </source>
</reference>
<gene>
    <name evidence="3" type="ORF">TH25_16290</name>
</gene>
<protein>
    <submittedName>
        <fullName evidence="3">Uncharacterized protein</fullName>
    </submittedName>
</protein>
<dbReference type="OrthoDB" id="7366010at2"/>
<organism evidence="3 4">
    <name type="scientific">Thalassospira profundimaris</name>
    <dbReference type="NCBI Taxonomy" id="502049"/>
    <lineage>
        <taxon>Bacteria</taxon>
        <taxon>Pseudomonadati</taxon>
        <taxon>Pseudomonadota</taxon>
        <taxon>Alphaproteobacteria</taxon>
        <taxon>Rhodospirillales</taxon>
        <taxon>Thalassospiraceae</taxon>
        <taxon>Thalassospira</taxon>
    </lineage>
</organism>
<evidence type="ECO:0000313" key="4">
    <source>
        <dbReference type="Proteomes" id="UP000252517"/>
    </source>
</evidence>
<keyword evidence="2" id="KW-0812">Transmembrane</keyword>
<feature type="compositionally biased region" description="Polar residues" evidence="1">
    <location>
        <begin position="85"/>
        <end position="99"/>
    </location>
</feature>
<name>A0A367X0R0_9PROT</name>
<evidence type="ECO:0000313" key="3">
    <source>
        <dbReference type="EMBL" id="RCK47069.1"/>
    </source>
</evidence>
<feature type="compositionally biased region" description="Basic and acidic residues" evidence="1">
    <location>
        <begin position="1"/>
        <end position="12"/>
    </location>
</feature>
<keyword evidence="2" id="KW-0472">Membrane</keyword>
<dbReference type="EMBL" id="JPWH01000013">
    <property type="protein sequence ID" value="RCK47069.1"/>
    <property type="molecule type" value="Genomic_DNA"/>
</dbReference>
<accession>A0A367X0R0</accession>
<dbReference type="AlphaFoldDB" id="A0A367X0R0"/>
<proteinExistence type="predicted"/>
<dbReference type="Proteomes" id="UP000252517">
    <property type="component" value="Unassembled WGS sequence"/>
</dbReference>
<evidence type="ECO:0000256" key="1">
    <source>
        <dbReference type="SAM" id="MobiDB-lite"/>
    </source>
</evidence>
<feature type="transmembrane region" description="Helical" evidence="2">
    <location>
        <begin position="139"/>
        <end position="163"/>
    </location>
</feature>